<feature type="region of interest" description="Disordered" evidence="1">
    <location>
        <begin position="1"/>
        <end position="35"/>
    </location>
</feature>
<dbReference type="AlphaFoldDB" id="A0A085MDP9"/>
<evidence type="ECO:0000313" key="2">
    <source>
        <dbReference type="EMBL" id="KFD55345.1"/>
    </source>
</evidence>
<evidence type="ECO:0000256" key="1">
    <source>
        <dbReference type="SAM" id="MobiDB-lite"/>
    </source>
</evidence>
<dbReference type="Proteomes" id="UP000030764">
    <property type="component" value="Unassembled WGS sequence"/>
</dbReference>
<dbReference type="EMBL" id="KL367502">
    <property type="protein sequence ID" value="KFD68669.1"/>
    <property type="molecule type" value="Genomic_DNA"/>
</dbReference>
<protein>
    <submittedName>
        <fullName evidence="2">Uncharacterized protein</fullName>
    </submittedName>
</protein>
<gene>
    <name evidence="2" type="ORF">M513_03685</name>
    <name evidence="3" type="ORF">M514_03685</name>
</gene>
<sequence>MSKYIHDGQAPSASWEDCSSSRNEKHKSSILGENSVKRDENFMDDLVMHALLENLLLKDSLNAKRDHLRNKKLNIDRSKQ</sequence>
<reference evidence="2 4" key="1">
    <citation type="journal article" date="2014" name="Nat. Genet.">
        <title>Genome and transcriptome of the porcine whipworm Trichuris suis.</title>
        <authorList>
            <person name="Jex A.R."/>
            <person name="Nejsum P."/>
            <person name="Schwarz E.M."/>
            <person name="Hu L."/>
            <person name="Young N.D."/>
            <person name="Hall R.S."/>
            <person name="Korhonen P.K."/>
            <person name="Liao S."/>
            <person name="Thamsborg S."/>
            <person name="Xia J."/>
            <person name="Xu P."/>
            <person name="Wang S."/>
            <person name="Scheerlinck J.P."/>
            <person name="Hofmann A."/>
            <person name="Sternberg P.W."/>
            <person name="Wang J."/>
            <person name="Gasser R.B."/>
        </authorList>
    </citation>
    <scope>NUCLEOTIDE SEQUENCE [LARGE SCALE GENOMIC DNA]</scope>
    <source>
        <strain evidence="3">DCEP-RM93F</strain>
        <strain evidence="2">DCEP-RM93M</strain>
    </source>
</reference>
<dbReference type="EMBL" id="KL363200">
    <property type="protein sequence ID" value="KFD55345.1"/>
    <property type="molecule type" value="Genomic_DNA"/>
</dbReference>
<proteinExistence type="predicted"/>
<organism evidence="2 4">
    <name type="scientific">Trichuris suis</name>
    <name type="common">pig whipworm</name>
    <dbReference type="NCBI Taxonomy" id="68888"/>
    <lineage>
        <taxon>Eukaryota</taxon>
        <taxon>Metazoa</taxon>
        <taxon>Ecdysozoa</taxon>
        <taxon>Nematoda</taxon>
        <taxon>Enoplea</taxon>
        <taxon>Dorylaimia</taxon>
        <taxon>Trichinellida</taxon>
        <taxon>Trichuridae</taxon>
        <taxon>Trichuris</taxon>
    </lineage>
</organism>
<accession>A0A085MDP9</accession>
<dbReference type="Proteomes" id="UP000030758">
    <property type="component" value="Unassembled WGS sequence"/>
</dbReference>
<evidence type="ECO:0000313" key="4">
    <source>
        <dbReference type="Proteomes" id="UP000030764"/>
    </source>
</evidence>
<evidence type="ECO:0000313" key="3">
    <source>
        <dbReference type="EMBL" id="KFD68669.1"/>
    </source>
</evidence>
<keyword evidence="4" id="KW-1185">Reference proteome</keyword>
<name>A0A085MDP9_9BILA</name>